<dbReference type="SMART" id="SM00860">
    <property type="entry name" value="SMI1_KNR4"/>
    <property type="match status" value="1"/>
</dbReference>
<dbReference type="InterPro" id="IPR018958">
    <property type="entry name" value="Knr4/Smi1-like_dom"/>
</dbReference>
<dbReference type="RefSeq" id="WP_281814831.1">
    <property type="nucleotide sequence ID" value="NZ_BRLB01000003.1"/>
</dbReference>
<comment type="caution">
    <text evidence="2">The sequence shown here is derived from an EMBL/GenBank/DDBJ whole genome shotgun (WGS) entry which is preliminary data.</text>
</comment>
<reference evidence="2" key="1">
    <citation type="submission" date="2022-06" db="EMBL/GenBank/DDBJ databases">
        <title>Vallitalea longa sp. nov., an anaerobic bacterium isolated from marine sediment.</title>
        <authorList>
            <person name="Hirano S."/>
            <person name="Terahara T."/>
            <person name="Mori K."/>
            <person name="Hamada M."/>
            <person name="Matsumoto R."/>
            <person name="Kobayashi T."/>
        </authorList>
    </citation>
    <scope>NUCLEOTIDE SEQUENCE</scope>
    <source>
        <strain evidence="2">SH18-1</strain>
    </source>
</reference>
<dbReference type="EMBL" id="BRLB01000003">
    <property type="protein sequence ID" value="GKX29375.1"/>
    <property type="molecule type" value="Genomic_DNA"/>
</dbReference>
<dbReference type="AlphaFoldDB" id="A0A9W5YB49"/>
<sequence>MKFDRYEKQYLQSYITILDSCYIDNIQETLLTTTNKDIMDKKKVTLKMLISKFDNNSDMQSEVLNFEKRYNVTLPKQYKEFLHKYNGGFTPKTKFKVGKISSNIRNFYGIGNVKVNLETLGLNEWIDKGILPIACDSFGNYIVIGLKSYNEGKIYFWNHEEGTKVDYIIDDLFGFVDLCKSEKISDASKRTIKEREDALIAKGRGSIITDDLREMWQKEIDKYGNMNQEEVIMD</sequence>
<name>A0A9W5YB49_9FIRM</name>
<organism evidence="2 3">
    <name type="scientific">Vallitalea longa</name>
    <dbReference type="NCBI Taxonomy" id="2936439"/>
    <lineage>
        <taxon>Bacteria</taxon>
        <taxon>Bacillati</taxon>
        <taxon>Bacillota</taxon>
        <taxon>Clostridia</taxon>
        <taxon>Lachnospirales</taxon>
        <taxon>Vallitaleaceae</taxon>
        <taxon>Vallitalea</taxon>
    </lineage>
</organism>
<dbReference type="Pfam" id="PF14568">
    <property type="entry name" value="SUKH_6"/>
    <property type="match status" value="1"/>
</dbReference>
<dbReference type="Gene3D" id="3.40.1580.10">
    <property type="entry name" value="SMI1/KNR4-like"/>
    <property type="match status" value="1"/>
</dbReference>
<accession>A0A9W5YB49</accession>
<dbReference type="Proteomes" id="UP001144256">
    <property type="component" value="Unassembled WGS sequence"/>
</dbReference>
<proteinExistence type="predicted"/>
<dbReference type="InterPro" id="IPR037883">
    <property type="entry name" value="Knr4/Smi1-like_sf"/>
</dbReference>
<dbReference type="SUPFAM" id="SSF160631">
    <property type="entry name" value="SMI1/KNR4-like"/>
    <property type="match status" value="1"/>
</dbReference>
<keyword evidence="3" id="KW-1185">Reference proteome</keyword>
<protein>
    <recommendedName>
        <fullName evidence="1">Knr4/Smi1-like domain-containing protein</fullName>
    </recommendedName>
</protein>
<feature type="domain" description="Knr4/Smi1-like" evidence="1">
    <location>
        <begin position="57"/>
        <end position="178"/>
    </location>
</feature>
<evidence type="ECO:0000259" key="1">
    <source>
        <dbReference type="SMART" id="SM00860"/>
    </source>
</evidence>
<evidence type="ECO:0000313" key="2">
    <source>
        <dbReference type="EMBL" id="GKX29375.1"/>
    </source>
</evidence>
<gene>
    <name evidence="2" type="ORF">SH1V18_18550</name>
</gene>
<evidence type="ECO:0000313" key="3">
    <source>
        <dbReference type="Proteomes" id="UP001144256"/>
    </source>
</evidence>